<evidence type="ECO:0000256" key="2">
    <source>
        <dbReference type="ARBA" id="ARBA00022448"/>
    </source>
</evidence>
<evidence type="ECO:0000313" key="10">
    <source>
        <dbReference type="Proteomes" id="UP001595765"/>
    </source>
</evidence>
<comment type="caution">
    <text evidence="9">The sequence shown here is derived from an EMBL/GenBank/DDBJ whole genome shotgun (WGS) entry which is preliminary data.</text>
</comment>
<feature type="compositionally biased region" description="Low complexity" evidence="6">
    <location>
        <begin position="478"/>
        <end position="495"/>
    </location>
</feature>
<feature type="transmembrane region" description="Helical" evidence="7">
    <location>
        <begin position="375"/>
        <end position="394"/>
    </location>
</feature>
<dbReference type="Gene3D" id="1.20.1720.10">
    <property type="entry name" value="Multidrug resistance protein D"/>
    <property type="match status" value="1"/>
</dbReference>
<sequence length="508" mass="51863">MRLPATARARRQPPDHGGAAPNAFGWRFVTPLFVGSALNPVNSSLIATALVPIAAAMHVPVGSTAVLVSALYLASAVAQPTAGKLSEEFGPRRVFLTGIVLVLLGGVLGGVAQNLTTLIAARVLIGVGTSAGYPSAMLLIRRRALSAGMAAPPGGVLGGLAIAGMATIAVGPPIGGLLVGALSWRAAFLVNIPLALAALAMTASWIPRDAPATGRRDAREVAARLDVTGIVGFAGTMTALLVLLMGLPHLDVTALTVTLVLGAALVGWERRAPTPFFDVRRLVSNGPLTRTYLRSALTLLGVYTVMYGLTQWLQAARGMSAMEAGLFLLPMGALSALVSRPISRRNLVRGPLITAAATMLLASVGILFLTTHSPAVLIVGVSLVFGVTVGTQSVGNQTALYTQAPGDQLGTASGLFRTFSYVGSIGSATITGIVFKHHVTDHGLHTAAIVLIAAGALVLAMTLLDRRLKDPAGRGSRPATASTPAVAAANTATTVPPTPATTGDKESP</sequence>
<dbReference type="InterPro" id="IPR011701">
    <property type="entry name" value="MFS"/>
</dbReference>
<evidence type="ECO:0000313" key="9">
    <source>
        <dbReference type="EMBL" id="MFC4031329.1"/>
    </source>
</evidence>
<feature type="transmembrane region" description="Helical" evidence="7">
    <location>
        <begin position="415"/>
        <end position="435"/>
    </location>
</feature>
<reference evidence="10" key="1">
    <citation type="journal article" date="2019" name="Int. J. Syst. Evol. Microbiol.">
        <title>The Global Catalogue of Microorganisms (GCM) 10K type strain sequencing project: providing services to taxonomists for standard genome sequencing and annotation.</title>
        <authorList>
            <consortium name="The Broad Institute Genomics Platform"/>
            <consortium name="The Broad Institute Genome Sequencing Center for Infectious Disease"/>
            <person name="Wu L."/>
            <person name="Ma J."/>
        </authorList>
    </citation>
    <scope>NUCLEOTIDE SEQUENCE [LARGE SCALE GENOMIC DNA]</scope>
    <source>
        <strain evidence="10">CGMCC 4.7237</strain>
    </source>
</reference>
<dbReference type="PANTHER" id="PTHR23501">
    <property type="entry name" value="MAJOR FACILITATOR SUPERFAMILY"/>
    <property type="match status" value="1"/>
</dbReference>
<evidence type="ECO:0000256" key="6">
    <source>
        <dbReference type="SAM" id="MobiDB-lite"/>
    </source>
</evidence>
<accession>A0ABV8HKI9</accession>
<comment type="subcellular location">
    <subcellularLocation>
        <location evidence="1">Cell inner membrane</location>
        <topology evidence="1">Multi-pass membrane protein</topology>
    </subcellularLocation>
</comment>
<dbReference type="Gene3D" id="1.20.1250.20">
    <property type="entry name" value="MFS general substrate transporter like domains"/>
    <property type="match status" value="1"/>
</dbReference>
<dbReference type="PANTHER" id="PTHR23501:SF191">
    <property type="entry name" value="VACUOLAR BASIC AMINO ACID TRANSPORTER 4"/>
    <property type="match status" value="1"/>
</dbReference>
<keyword evidence="3 7" id="KW-0812">Transmembrane</keyword>
<feature type="region of interest" description="Disordered" evidence="6">
    <location>
        <begin position="471"/>
        <end position="508"/>
    </location>
</feature>
<feature type="transmembrane region" description="Helical" evidence="7">
    <location>
        <begin position="319"/>
        <end position="338"/>
    </location>
</feature>
<feature type="transmembrane region" description="Helical" evidence="7">
    <location>
        <begin position="152"/>
        <end position="174"/>
    </location>
</feature>
<keyword evidence="10" id="KW-1185">Reference proteome</keyword>
<feature type="transmembrane region" description="Helical" evidence="7">
    <location>
        <begin position="291"/>
        <end position="313"/>
    </location>
</feature>
<organism evidence="9 10">
    <name type="scientific">Streptomyces polygonati</name>
    <dbReference type="NCBI Taxonomy" id="1617087"/>
    <lineage>
        <taxon>Bacteria</taxon>
        <taxon>Bacillati</taxon>
        <taxon>Actinomycetota</taxon>
        <taxon>Actinomycetes</taxon>
        <taxon>Kitasatosporales</taxon>
        <taxon>Streptomycetaceae</taxon>
        <taxon>Streptomyces</taxon>
    </lineage>
</organism>
<evidence type="ECO:0000256" key="4">
    <source>
        <dbReference type="ARBA" id="ARBA00022989"/>
    </source>
</evidence>
<dbReference type="InterPro" id="IPR020846">
    <property type="entry name" value="MFS_dom"/>
</dbReference>
<feature type="transmembrane region" description="Helical" evidence="7">
    <location>
        <begin position="186"/>
        <end position="206"/>
    </location>
</feature>
<gene>
    <name evidence="9" type="ORF">ACFO3J_07550</name>
</gene>
<keyword evidence="5 7" id="KW-0472">Membrane</keyword>
<keyword evidence="2" id="KW-0813">Transport</keyword>
<feature type="transmembrane region" description="Helical" evidence="7">
    <location>
        <begin position="447"/>
        <end position="464"/>
    </location>
</feature>
<feature type="transmembrane region" description="Helical" evidence="7">
    <location>
        <begin position="252"/>
        <end position="270"/>
    </location>
</feature>
<dbReference type="Proteomes" id="UP001595765">
    <property type="component" value="Unassembled WGS sequence"/>
</dbReference>
<evidence type="ECO:0000256" key="7">
    <source>
        <dbReference type="SAM" id="Phobius"/>
    </source>
</evidence>
<dbReference type="EMBL" id="JBHSBB010000007">
    <property type="protein sequence ID" value="MFC4031329.1"/>
    <property type="molecule type" value="Genomic_DNA"/>
</dbReference>
<feature type="domain" description="Major facilitator superfamily (MFS) profile" evidence="8">
    <location>
        <begin position="28"/>
        <end position="472"/>
    </location>
</feature>
<feature type="transmembrane region" description="Helical" evidence="7">
    <location>
        <begin position="350"/>
        <end position="369"/>
    </location>
</feature>
<evidence type="ECO:0000256" key="5">
    <source>
        <dbReference type="ARBA" id="ARBA00023136"/>
    </source>
</evidence>
<proteinExistence type="predicted"/>
<dbReference type="PROSITE" id="PS50850">
    <property type="entry name" value="MFS"/>
    <property type="match status" value="1"/>
</dbReference>
<dbReference type="SUPFAM" id="SSF103473">
    <property type="entry name" value="MFS general substrate transporter"/>
    <property type="match status" value="1"/>
</dbReference>
<feature type="transmembrane region" description="Helical" evidence="7">
    <location>
        <begin position="119"/>
        <end position="140"/>
    </location>
</feature>
<feature type="transmembrane region" description="Helical" evidence="7">
    <location>
        <begin position="227"/>
        <end position="246"/>
    </location>
</feature>
<dbReference type="Pfam" id="PF07690">
    <property type="entry name" value="MFS_1"/>
    <property type="match status" value="1"/>
</dbReference>
<protein>
    <submittedName>
        <fullName evidence="9">MFS transporter</fullName>
    </submittedName>
</protein>
<evidence type="ECO:0000256" key="3">
    <source>
        <dbReference type="ARBA" id="ARBA00022692"/>
    </source>
</evidence>
<evidence type="ECO:0000259" key="8">
    <source>
        <dbReference type="PROSITE" id="PS50850"/>
    </source>
</evidence>
<evidence type="ECO:0000256" key="1">
    <source>
        <dbReference type="ARBA" id="ARBA00004429"/>
    </source>
</evidence>
<keyword evidence="4 7" id="KW-1133">Transmembrane helix</keyword>
<dbReference type="RefSeq" id="WP_386427385.1">
    <property type="nucleotide sequence ID" value="NZ_JBHSBB010000007.1"/>
</dbReference>
<dbReference type="InterPro" id="IPR036259">
    <property type="entry name" value="MFS_trans_sf"/>
</dbReference>
<name>A0ABV8HKI9_9ACTN</name>
<feature type="transmembrane region" description="Helical" evidence="7">
    <location>
        <begin position="94"/>
        <end position="113"/>
    </location>
</feature>